<name>A0ACB9QKK1_9MYRT</name>
<gene>
    <name evidence="1" type="ORF">MLD38_022510</name>
</gene>
<accession>A0ACB9QKK1</accession>
<reference evidence="2" key="1">
    <citation type="journal article" date="2023" name="Front. Plant Sci.">
        <title>Chromosomal-level genome assembly of Melastoma candidum provides insights into trichome evolution.</title>
        <authorList>
            <person name="Zhong Y."/>
            <person name="Wu W."/>
            <person name="Sun C."/>
            <person name="Zou P."/>
            <person name="Liu Y."/>
            <person name="Dai S."/>
            <person name="Zhou R."/>
        </authorList>
    </citation>
    <scope>NUCLEOTIDE SEQUENCE [LARGE SCALE GENOMIC DNA]</scope>
</reference>
<comment type="caution">
    <text evidence="1">The sequence shown here is derived from an EMBL/GenBank/DDBJ whole genome shotgun (WGS) entry which is preliminary data.</text>
</comment>
<keyword evidence="2" id="KW-1185">Reference proteome</keyword>
<organism evidence="1 2">
    <name type="scientific">Melastoma candidum</name>
    <dbReference type="NCBI Taxonomy" id="119954"/>
    <lineage>
        <taxon>Eukaryota</taxon>
        <taxon>Viridiplantae</taxon>
        <taxon>Streptophyta</taxon>
        <taxon>Embryophyta</taxon>
        <taxon>Tracheophyta</taxon>
        <taxon>Spermatophyta</taxon>
        <taxon>Magnoliopsida</taxon>
        <taxon>eudicotyledons</taxon>
        <taxon>Gunneridae</taxon>
        <taxon>Pentapetalae</taxon>
        <taxon>rosids</taxon>
        <taxon>malvids</taxon>
        <taxon>Myrtales</taxon>
        <taxon>Melastomataceae</taxon>
        <taxon>Melastomatoideae</taxon>
        <taxon>Melastomateae</taxon>
        <taxon>Melastoma</taxon>
    </lineage>
</organism>
<evidence type="ECO:0000313" key="1">
    <source>
        <dbReference type="EMBL" id="KAI4366663.1"/>
    </source>
</evidence>
<proteinExistence type="predicted"/>
<dbReference type="EMBL" id="CM042885">
    <property type="protein sequence ID" value="KAI4366663.1"/>
    <property type="molecule type" value="Genomic_DNA"/>
</dbReference>
<sequence length="518" mass="58518">MEFFNSARTIRLRNAAHGKYLVADEDEAIVRQTSNGSVRQACWAIEPVPGKPHLLRLRSCSGRYLSATDDPYLFSISGKKVALAKSTARNEKTVEWEPRKEGEHVKLRYARTGTFLRGNGGIPPWKNSVTHDVTHRSSTREWVLWRVDAVDILDLISLHGNLSNSSSSWFSEEDDDDEDKEDKGDESGDGLVESEMERLGLSMDMNYGSNRKSGMEFFLKAKSVRLRSHHDKYLTADRDEESVCQDRNGSVKQAKWTVEFVPGVDVVRLKSCYGKYLTASNVPFLLGMTGKKVLQTAPHRLDSSLEWEPMRDGFQVRLKTRYGNFLRANGGLPPWRNSITHDIPHRSATRDWILWEVDVVEALVEVPKEAETKLDPMEIPSPPPPVRESDLSSLEISLQSPRWSPRTPRFDKKSFGGSPARSEGRIIYYKTVDEDGRYDTLEEGLSFTFKGSRLEELVERLEYETGLEDIIVCSQWSGKLYPLRLQLPPNNAAMHIVVLPSSSEAARDLEVPGSPGSC</sequence>
<dbReference type="Proteomes" id="UP001057402">
    <property type="component" value="Chromosome 6"/>
</dbReference>
<evidence type="ECO:0000313" key="2">
    <source>
        <dbReference type="Proteomes" id="UP001057402"/>
    </source>
</evidence>
<protein>
    <submittedName>
        <fullName evidence="1">Uncharacterized protein</fullName>
    </submittedName>
</protein>